<organism evidence="7 8">
    <name type="scientific">Oryzias latipes</name>
    <name type="common">Japanese rice fish</name>
    <name type="synonym">Japanese killifish</name>
    <dbReference type="NCBI Taxonomy" id="8090"/>
    <lineage>
        <taxon>Eukaryota</taxon>
        <taxon>Metazoa</taxon>
        <taxon>Chordata</taxon>
        <taxon>Craniata</taxon>
        <taxon>Vertebrata</taxon>
        <taxon>Euteleostomi</taxon>
        <taxon>Actinopterygii</taxon>
        <taxon>Neopterygii</taxon>
        <taxon>Teleostei</taxon>
        <taxon>Neoteleostei</taxon>
        <taxon>Acanthomorphata</taxon>
        <taxon>Ovalentaria</taxon>
        <taxon>Atherinomorphae</taxon>
        <taxon>Beloniformes</taxon>
        <taxon>Adrianichthyidae</taxon>
        <taxon>Oryziinae</taxon>
        <taxon>Oryzias</taxon>
    </lineage>
</organism>
<feature type="transmembrane region" description="Helical" evidence="5">
    <location>
        <begin position="75"/>
        <end position="93"/>
    </location>
</feature>
<name>A0A3B3HSF1_ORYLA</name>
<feature type="domain" description="SLC26A/SulP transporter" evidence="6">
    <location>
        <begin position="71"/>
        <end position="149"/>
    </location>
</feature>
<proteinExistence type="predicted"/>
<evidence type="ECO:0000256" key="3">
    <source>
        <dbReference type="ARBA" id="ARBA00022989"/>
    </source>
</evidence>
<dbReference type="Proteomes" id="UP000001038">
    <property type="component" value="Chromosome 1"/>
</dbReference>
<reference evidence="7" key="2">
    <citation type="submission" date="2025-08" db="UniProtKB">
        <authorList>
            <consortium name="Ensembl"/>
        </authorList>
    </citation>
    <scope>IDENTIFICATION</scope>
    <source>
        <strain evidence="7">Hd-rR</strain>
    </source>
</reference>
<evidence type="ECO:0000313" key="8">
    <source>
        <dbReference type="Proteomes" id="UP000001038"/>
    </source>
</evidence>
<dbReference type="InterPro" id="IPR001902">
    <property type="entry name" value="SLC26A/SulP_fam"/>
</dbReference>
<feature type="transmembrane region" description="Helical" evidence="5">
    <location>
        <begin position="124"/>
        <end position="145"/>
    </location>
</feature>
<feature type="transmembrane region" description="Helical" evidence="5">
    <location>
        <begin position="99"/>
        <end position="117"/>
    </location>
</feature>
<dbReference type="GO" id="GO:0008271">
    <property type="term" value="F:secondary active sulfate transmembrane transporter activity"/>
    <property type="evidence" value="ECO:0007669"/>
    <property type="project" value="InterPro"/>
</dbReference>
<dbReference type="PROSITE" id="PS01130">
    <property type="entry name" value="SLC26A"/>
    <property type="match status" value="1"/>
</dbReference>
<comment type="subcellular location">
    <subcellularLocation>
        <location evidence="1">Membrane</location>
        <topology evidence="1">Multi-pass membrane protein</topology>
    </subcellularLocation>
</comment>
<evidence type="ECO:0000313" key="7">
    <source>
        <dbReference type="Ensembl" id="ENSORLP00000034243.1"/>
    </source>
</evidence>
<dbReference type="InterPro" id="IPR011547">
    <property type="entry name" value="SLC26A/SulP_dom"/>
</dbReference>
<keyword evidence="3 5" id="KW-1133">Transmembrane helix</keyword>
<accession>A0A3B3HSF1</accession>
<keyword evidence="8" id="KW-1185">Reference proteome</keyword>
<reference evidence="7" key="3">
    <citation type="submission" date="2025-09" db="UniProtKB">
        <authorList>
            <consortium name="Ensembl"/>
        </authorList>
    </citation>
    <scope>IDENTIFICATION</scope>
    <source>
        <strain evidence="7">Hd-rR</strain>
    </source>
</reference>
<reference evidence="7 8" key="1">
    <citation type="journal article" date="2007" name="Nature">
        <title>The medaka draft genome and insights into vertebrate genome evolution.</title>
        <authorList>
            <person name="Kasahara M."/>
            <person name="Naruse K."/>
            <person name="Sasaki S."/>
            <person name="Nakatani Y."/>
            <person name="Qu W."/>
            <person name="Ahsan B."/>
            <person name="Yamada T."/>
            <person name="Nagayasu Y."/>
            <person name="Doi K."/>
            <person name="Kasai Y."/>
            <person name="Jindo T."/>
            <person name="Kobayashi D."/>
            <person name="Shimada A."/>
            <person name="Toyoda A."/>
            <person name="Kuroki Y."/>
            <person name="Fujiyama A."/>
            <person name="Sasaki T."/>
            <person name="Shimizu A."/>
            <person name="Asakawa S."/>
            <person name="Shimizu N."/>
            <person name="Hashimoto S."/>
            <person name="Yang J."/>
            <person name="Lee Y."/>
            <person name="Matsushima K."/>
            <person name="Sugano S."/>
            <person name="Sakaizumi M."/>
            <person name="Narita T."/>
            <person name="Ohishi K."/>
            <person name="Haga S."/>
            <person name="Ohta F."/>
            <person name="Nomoto H."/>
            <person name="Nogata K."/>
            <person name="Morishita T."/>
            <person name="Endo T."/>
            <person name="Shin-I T."/>
            <person name="Takeda H."/>
            <person name="Morishita S."/>
            <person name="Kohara Y."/>
        </authorList>
    </citation>
    <scope>NUCLEOTIDE SEQUENCE [LARGE SCALE GENOMIC DNA]</scope>
    <source>
        <strain evidence="7 8">Hd-rR</strain>
    </source>
</reference>
<dbReference type="InterPro" id="IPR018045">
    <property type="entry name" value="S04_transporter_CS"/>
</dbReference>
<evidence type="ECO:0000256" key="5">
    <source>
        <dbReference type="SAM" id="Phobius"/>
    </source>
</evidence>
<keyword evidence="2 5" id="KW-0812">Transmembrane</keyword>
<dbReference type="Bgee" id="ENSORLG00000026002">
    <property type="expression patterns" value="Expressed in intestine and 8 other cell types or tissues"/>
</dbReference>
<dbReference type="PANTHER" id="PTHR11814">
    <property type="entry name" value="SULFATE TRANSPORTER"/>
    <property type="match status" value="1"/>
</dbReference>
<dbReference type="Ensembl" id="ENSORLT00000046125.1">
    <property type="protein sequence ID" value="ENSORLP00000034243.1"/>
    <property type="gene ID" value="ENSORLG00000026002.1"/>
</dbReference>
<evidence type="ECO:0000259" key="6">
    <source>
        <dbReference type="Pfam" id="PF00916"/>
    </source>
</evidence>
<dbReference type="InParanoid" id="A0A3B3HSF1"/>
<feature type="transmembrane region" description="Helical" evidence="5">
    <location>
        <begin position="165"/>
        <end position="184"/>
    </location>
</feature>
<sequence length="213" mass="23413">SRVMCRQRVVQNPLMRRQHLDFITPKDCCHWCQTLKSGLGRPSGWSCCSWNSLKTWLPILSWLPRYKVSYLQMDVLAGLTVGLTVVPQALAYAEVAGLPVQYGLYSAFMGGFIYTVLGTSKDVTLGPTAIMSLLCFSVVGGLAAAADDRNLPGAVADARFLLDFISYPVIKGFTCAAAVTIGFGQVKVSLDDGSATIIPVIRKWLKWVWKMDR</sequence>
<dbReference type="GO" id="GO:0016020">
    <property type="term" value="C:membrane"/>
    <property type="evidence" value="ECO:0007669"/>
    <property type="project" value="UniProtKB-SubCell"/>
</dbReference>
<keyword evidence="4 5" id="KW-0472">Membrane</keyword>
<evidence type="ECO:0000256" key="2">
    <source>
        <dbReference type="ARBA" id="ARBA00022692"/>
    </source>
</evidence>
<dbReference type="GeneTree" id="ENSGT01150000286920"/>
<dbReference type="AlphaFoldDB" id="A0A3B3HSF1"/>
<evidence type="ECO:0000256" key="1">
    <source>
        <dbReference type="ARBA" id="ARBA00004141"/>
    </source>
</evidence>
<dbReference type="Pfam" id="PF00916">
    <property type="entry name" value="Sulfate_transp"/>
    <property type="match status" value="1"/>
</dbReference>
<evidence type="ECO:0000256" key="4">
    <source>
        <dbReference type="ARBA" id="ARBA00023136"/>
    </source>
</evidence>
<protein>
    <recommendedName>
        <fullName evidence="6">SLC26A/SulP transporter domain-containing protein</fullName>
    </recommendedName>
</protein>
<dbReference type="STRING" id="8090.ENSORLP00000034243"/>